<evidence type="ECO:0000256" key="11">
    <source>
        <dbReference type="ARBA" id="ARBA00023310"/>
    </source>
</evidence>
<dbReference type="HAMAP" id="MF_01347">
    <property type="entry name" value="ATP_synth_beta_bact"/>
    <property type="match status" value="1"/>
</dbReference>
<keyword evidence="8 14" id="KW-0406">Ion transport</keyword>
<evidence type="ECO:0000256" key="7">
    <source>
        <dbReference type="ARBA" id="ARBA00022967"/>
    </source>
</evidence>
<evidence type="ECO:0000256" key="2">
    <source>
        <dbReference type="ARBA" id="ARBA00008936"/>
    </source>
</evidence>
<dbReference type="InterPro" id="IPR005722">
    <property type="entry name" value="ATP_synth_F1_bsu"/>
</dbReference>
<organism evidence="16 17">
    <name type="scientific">Desulfosarcina alkanivorans</name>
    <dbReference type="NCBI Taxonomy" id="571177"/>
    <lineage>
        <taxon>Bacteria</taxon>
        <taxon>Pseudomonadati</taxon>
        <taxon>Thermodesulfobacteriota</taxon>
        <taxon>Desulfobacteria</taxon>
        <taxon>Desulfobacterales</taxon>
        <taxon>Desulfosarcinaceae</taxon>
        <taxon>Desulfosarcina</taxon>
    </lineage>
</organism>
<dbReference type="FunFam" id="2.40.10.170:FF:000005">
    <property type="entry name" value="ATP synthase subunit beta"/>
    <property type="match status" value="1"/>
</dbReference>
<dbReference type="AlphaFoldDB" id="A0A5K7YTX8"/>
<dbReference type="PROSITE" id="PS00152">
    <property type="entry name" value="ATPASE_ALPHA_BETA"/>
    <property type="match status" value="1"/>
</dbReference>
<keyword evidence="17" id="KW-1185">Reference proteome</keyword>
<evidence type="ECO:0000256" key="14">
    <source>
        <dbReference type="HAMAP-Rule" id="MF_01347"/>
    </source>
</evidence>
<dbReference type="NCBIfam" id="TIGR01039">
    <property type="entry name" value="atpD"/>
    <property type="match status" value="1"/>
</dbReference>
<dbReference type="EC" id="7.1.2.2" evidence="14"/>
<dbReference type="PANTHER" id="PTHR15184">
    <property type="entry name" value="ATP SYNTHASE"/>
    <property type="match status" value="1"/>
</dbReference>
<dbReference type="InterPro" id="IPR027417">
    <property type="entry name" value="P-loop_NTPase"/>
</dbReference>
<evidence type="ECO:0000259" key="15">
    <source>
        <dbReference type="SMART" id="SM00382"/>
    </source>
</evidence>
<name>A0A5K7YTX8_9BACT</name>
<keyword evidence="5 14" id="KW-0375">Hydrogen ion transport</keyword>
<dbReference type="InterPro" id="IPR020003">
    <property type="entry name" value="ATPase_a/bsu_AS"/>
</dbReference>
<dbReference type="Pfam" id="PF22919">
    <property type="entry name" value="ATP-synt_VA_C"/>
    <property type="match status" value="1"/>
</dbReference>
<dbReference type="InterPro" id="IPR055190">
    <property type="entry name" value="ATP-synt_VA_C"/>
</dbReference>
<dbReference type="InterPro" id="IPR004100">
    <property type="entry name" value="ATPase_F1/V1/A1_a/bsu_N"/>
</dbReference>
<dbReference type="InterPro" id="IPR003593">
    <property type="entry name" value="AAA+_ATPase"/>
</dbReference>
<evidence type="ECO:0000256" key="6">
    <source>
        <dbReference type="ARBA" id="ARBA00022840"/>
    </source>
</evidence>
<dbReference type="Gene3D" id="3.40.50.300">
    <property type="entry name" value="P-loop containing nucleotide triphosphate hydrolases"/>
    <property type="match status" value="1"/>
</dbReference>
<proteinExistence type="inferred from homology"/>
<evidence type="ECO:0000313" key="17">
    <source>
        <dbReference type="Proteomes" id="UP000427906"/>
    </source>
</evidence>
<gene>
    <name evidence="14 16" type="primary">atpD</name>
    <name evidence="16" type="ORF">DSCA_60280</name>
</gene>
<evidence type="ECO:0000313" key="16">
    <source>
        <dbReference type="EMBL" id="BBO72098.1"/>
    </source>
</evidence>
<dbReference type="RefSeq" id="WP_155319852.1">
    <property type="nucleotide sequence ID" value="NZ_AP021874.1"/>
</dbReference>
<dbReference type="SUPFAM" id="SSF52540">
    <property type="entry name" value="P-loop containing nucleoside triphosphate hydrolases"/>
    <property type="match status" value="1"/>
</dbReference>
<dbReference type="InterPro" id="IPR024034">
    <property type="entry name" value="ATPase_F1/V1_b/a_C"/>
</dbReference>
<evidence type="ECO:0000256" key="9">
    <source>
        <dbReference type="ARBA" id="ARBA00023136"/>
    </source>
</evidence>
<dbReference type="GO" id="GO:0045259">
    <property type="term" value="C:proton-transporting ATP synthase complex"/>
    <property type="evidence" value="ECO:0007669"/>
    <property type="project" value="UniProtKB-KW"/>
</dbReference>
<dbReference type="EMBL" id="AP021874">
    <property type="protein sequence ID" value="BBO72098.1"/>
    <property type="molecule type" value="Genomic_DNA"/>
</dbReference>
<dbReference type="CDD" id="cd01133">
    <property type="entry name" value="F1-ATPase_beta_CD"/>
    <property type="match status" value="1"/>
</dbReference>
<keyword evidence="3 14" id="KW-0813">Transport</keyword>
<evidence type="ECO:0000256" key="4">
    <source>
        <dbReference type="ARBA" id="ARBA00022741"/>
    </source>
</evidence>
<sequence length="471" mass="51018">MAQNIGKITQVMGPVVDVEFEQGQLPNILTALLITNPTINDDEDNLVVEVAQHLGDNVVRTIAMDVTDGLVRGMPVKDTGSPIQMPVGEASLGRVLNVVGRPVDGLGPVSQEKLMPIHRPAPLFTEQDTEVNVLETGVKVIDLLVPFPRGGKMGMFGGAGVGKTVIMMEMVNNIAMQHGGISVFAGVGERTREGNDLYHEMKDSGVLPKAALVYGQMTEPPGARARVALSALTCAEYFRDKEGQDVLIFIDNIFRFTQAGSEVSALLGRMPSAVGYQPTLAVDLGGLQERITSTDKGSITAVQCVYVPADDLTDPAPATTFAHLDGTVVLSRQIAELGIYPAVDPLDSTSRILDPNVIGEEHYGVARQVQNMLQKYKELQDIIAILGMEELSDEDKLTVQRARKIQRFLSQPFHVAETFTGKAGKYVKVEDTVRAFKEICEGTHDSIPEQAFYMKGGIEEVLETAKEMAEA</sequence>
<dbReference type="OrthoDB" id="9801639at2"/>
<dbReference type="Pfam" id="PF00006">
    <property type="entry name" value="ATP-synt_ab"/>
    <property type="match status" value="1"/>
</dbReference>
<protein>
    <recommendedName>
        <fullName evidence="14">ATP synthase subunit beta</fullName>
        <ecNumber evidence="14">7.1.2.2</ecNumber>
    </recommendedName>
    <alternativeName>
        <fullName evidence="14">ATP synthase F1 sector subunit beta</fullName>
    </alternativeName>
    <alternativeName>
        <fullName evidence="14">F-ATPase subunit beta</fullName>
    </alternativeName>
</protein>
<keyword evidence="14" id="KW-1003">Cell membrane</keyword>
<dbReference type="SUPFAM" id="SSF47917">
    <property type="entry name" value="C-terminal domain of alpha and beta subunits of F1 ATP synthase"/>
    <property type="match status" value="1"/>
</dbReference>
<dbReference type="Gene3D" id="2.40.10.170">
    <property type="match status" value="1"/>
</dbReference>
<evidence type="ECO:0000256" key="8">
    <source>
        <dbReference type="ARBA" id="ARBA00023065"/>
    </source>
</evidence>
<comment type="similarity">
    <text evidence="2 14">Belongs to the ATPase alpha/beta chains family.</text>
</comment>
<dbReference type="InterPro" id="IPR050053">
    <property type="entry name" value="ATPase_alpha/beta_chains"/>
</dbReference>
<keyword evidence="4 14" id="KW-0547">Nucleotide-binding</keyword>
<evidence type="ECO:0000256" key="1">
    <source>
        <dbReference type="ARBA" id="ARBA00004370"/>
    </source>
</evidence>
<evidence type="ECO:0000256" key="5">
    <source>
        <dbReference type="ARBA" id="ARBA00022781"/>
    </source>
</evidence>
<evidence type="ECO:0000256" key="12">
    <source>
        <dbReference type="ARBA" id="ARBA00052325"/>
    </source>
</evidence>
<feature type="binding site" evidence="14">
    <location>
        <begin position="157"/>
        <end position="164"/>
    </location>
    <ligand>
        <name>ATP</name>
        <dbReference type="ChEBI" id="CHEBI:30616"/>
    </ligand>
</feature>
<keyword evidence="9 14" id="KW-0472">Membrane</keyword>
<keyword evidence="11 14" id="KW-0066">ATP synthesis</keyword>
<dbReference type="GO" id="GO:0005524">
    <property type="term" value="F:ATP binding"/>
    <property type="evidence" value="ECO:0007669"/>
    <property type="project" value="UniProtKB-UniRule"/>
</dbReference>
<dbReference type="SMART" id="SM00382">
    <property type="entry name" value="AAA"/>
    <property type="match status" value="1"/>
</dbReference>
<dbReference type="SUPFAM" id="SSF50615">
    <property type="entry name" value="N-terminal domain of alpha and beta subunits of F1 ATP synthase"/>
    <property type="match status" value="1"/>
</dbReference>
<dbReference type="InterPro" id="IPR036121">
    <property type="entry name" value="ATPase_F1/V1/A1_a/bsu_N_sf"/>
</dbReference>
<keyword evidence="10 14" id="KW-0139">CF(1)</keyword>
<keyword evidence="6 14" id="KW-0067">ATP-binding</keyword>
<dbReference type="FunFam" id="1.10.1140.10:FF:000001">
    <property type="entry name" value="ATP synthase subunit beta"/>
    <property type="match status" value="1"/>
</dbReference>
<accession>A0A5K7YTX8</accession>
<comment type="catalytic activity">
    <reaction evidence="12">
        <text>4 Na(+)(in) + ATP + H2O = 4 Na(+)(out) + ADP + phosphate + H(+)</text>
        <dbReference type="Rhea" id="RHEA:58156"/>
        <dbReference type="ChEBI" id="CHEBI:15377"/>
        <dbReference type="ChEBI" id="CHEBI:15378"/>
        <dbReference type="ChEBI" id="CHEBI:29101"/>
        <dbReference type="ChEBI" id="CHEBI:30616"/>
        <dbReference type="ChEBI" id="CHEBI:43474"/>
        <dbReference type="ChEBI" id="CHEBI:456216"/>
        <dbReference type="EC" id="7.2.2.1"/>
    </reaction>
</comment>
<dbReference type="GO" id="GO:0046933">
    <property type="term" value="F:proton-transporting ATP synthase activity, rotational mechanism"/>
    <property type="evidence" value="ECO:0007669"/>
    <property type="project" value="UniProtKB-UniRule"/>
</dbReference>
<dbReference type="GO" id="GO:0005886">
    <property type="term" value="C:plasma membrane"/>
    <property type="evidence" value="ECO:0007669"/>
    <property type="project" value="UniProtKB-SubCell"/>
</dbReference>
<dbReference type="GO" id="GO:0046962">
    <property type="term" value="F:sodium-transporting ATPase activity, rotational mechanism"/>
    <property type="evidence" value="ECO:0007669"/>
    <property type="project" value="UniProtKB-EC"/>
</dbReference>
<dbReference type="CDD" id="cd18115">
    <property type="entry name" value="ATP-synt_F1_beta_N"/>
    <property type="match status" value="1"/>
</dbReference>
<comment type="subcellular location">
    <subcellularLocation>
        <location evidence="14">Cell membrane</location>
        <topology evidence="14">Peripheral membrane protein</topology>
    </subcellularLocation>
    <subcellularLocation>
        <location evidence="1">Membrane</location>
    </subcellularLocation>
</comment>
<comment type="function">
    <text evidence="14">Produces ATP from ADP in the presence of a proton gradient across the membrane. The catalytic sites are hosted primarily by the beta subunits.</text>
</comment>
<reference evidence="16 17" key="1">
    <citation type="submission" date="2019-11" db="EMBL/GenBank/DDBJ databases">
        <title>Comparative genomics of hydrocarbon-degrading Desulfosarcina strains.</title>
        <authorList>
            <person name="Watanabe M."/>
            <person name="Kojima H."/>
            <person name="Fukui M."/>
        </authorList>
    </citation>
    <scope>NUCLEOTIDE SEQUENCE [LARGE SCALE GENOMIC DNA]</scope>
    <source>
        <strain evidence="16 17">PL12</strain>
    </source>
</reference>
<dbReference type="PANTHER" id="PTHR15184:SF71">
    <property type="entry name" value="ATP SYNTHASE SUBUNIT BETA, MITOCHONDRIAL"/>
    <property type="match status" value="1"/>
</dbReference>
<comment type="function">
    <text evidence="13">Produces ATP from ADP in the presence of a sodium ion gradient across the membrane. The beta chain is the catalytic subunit.</text>
</comment>
<evidence type="ECO:0000256" key="10">
    <source>
        <dbReference type="ARBA" id="ARBA00023196"/>
    </source>
</evidence>
<feature type="domain" description="AAA+ ATPase" evidence="15">
    <location>
        <begin position="149"/>
        <end position="335"/>
    </location>
</feature>
<dbReference type="Pfam" id="PF02874">
    <property type="entry name" value="ATP-synt_ab_N"/>
    <property type="match status" value="1"/>
</dbReference>
<dbReference type="InterPro" id="IPR000194">
    <property type="entry name" value="ATPase_F1/V1/A1_a/bsu_nucl-bd"/>
</dbReference>
<dbReference type="FunFam" id="3.40.50.300:FF:000026">
    <property type="entry name" value="ATP synthase subunit beta"/>
    <property type="match status" value="1"/>
</dbReference>
<dbReference type="KEGG" id="dalk:DSCA_60280"/>
<dbReference type="Proteomes" id="UP000427906">
    <property type="component" value="Chromosome"/>
</dbReference>
<evidence type="ECO:0000256" key="13">
    <source>
        <dbReference type="ARBA" id="ARBA00059242"/>
    </source>
</evidence>
<comment type="catalytic activity">
    <reaction evidence="14">
        <text>ATP + H2O + 4 H(+)(in) = ADP + phosphate + 5 H(+)(out)</text>
        <dbReference type="Rhea" id="RHEA:57720"/>
        <dbReference type="ChEBI" id="CHEBI:15377"/>
        <dbReference type="ChEBI" id="CHEBI:15378"/>
        <dbReference type="ChEBI" id="CHEBI:30616"/>
        <dbReference type="ChEBI" id="CHEBI:43474"/>
        <dbReference type="ChEBI" id="CHEBI:456216"/>
        <dbReference type="EC" id="7.1.2.2"/>
    </reaction>
</comment>
<keyword evidence="7 14" id="KW-1278">Translocase</keyword>
<dbReference type="Gene3D" id="1.10.1140.10">
    <property type="entry name" value="Bovine Mitochondrial F1-atpase, Atp Synthase Beta Chain, Chain D, domain 3"/>
    <property type="match status" value="1"/>
</dbReference>
<dbReference type="CDD" id="cd18110">
    <property type="entry name" value="ATP-synt_F1_beta_C"/>
    <property type="match status" value="1"/>
</dbReference>
<evidence type="ECO:0000256" key="3">
    <source>
        <dbReference type="ARBA" id="ARBA00022448"/>
    </source>
</evidence>